<sequence>MAATVPAATAQFFGVALRVAQEIGYIYGYEDFWSENGLDVNRVSGELILFLGVMFGVGGATATIKVLSSQLSKQALKKIPNRAMMQTIYYPILKKMGSYIGLKMTRKSFAQGISKVIPIAGGVISGWITYSSMHQMGNRLLTALEESIDLSDEELVASIKEMKQEIPNMTEKGFGILQASV</sequence>
<name>A0ABY5FLP8_9BACL</name>
<organism evidence="2 3">
    <name type="scientific">Exiguobacterium aurantiacum</name>
    <dbReference type="NCBI Taxonomy" id="33987"/>
    <lineage>
        <taxon>Bacteria</taxon>
        <taxon>Bacillati</taxon>
        <taxon>Bacillota</taxon>
        <taxon>Bacilli</taxon>
        <taxon>Bacillales</taxon>
        <taxon>Bacillales Family XII. Incertae Sedis</taxon>
        <taxon>Exiguobacterium</taxon>
    </lineage>
</organism>
<dbReference type="Proteomes" id="UP001060325">
    <property type="component" value="Chromosome"/>
</dbReference>
<feature type="transmembrane region" description="Helical" evidence="1">
    <location>
        <begin position="47"/>
        <end position="68"/>
    </location>
</feature>
<keyword evidence="3" id="KW-1185">Reference proteome</keyword>
<evidence type="ECO:0000313" key="3">
    <source>
        <dbReference type="Proteomes" id="UP001060325"/>
    </source>
</evidence>
<evidence type="ECO:0000313" key="2">
    <source>
        <dbReference type="EMBL" id="UTT42123.1"/>
    </source>
</evidence>
<keyword evidence="1" id="KW-1133">Transmembrane helix</keyword>
<evidence type="ECO:0000256" key="1">
    <source>
        <dbReference type="SAM" id="Phobius"/>
    </source>
</evidence>
<dbReference type="EMBL" id="CP101462">
    <property type="protein sequence ID" value="UTT42123.1"/>
    <property type="molecule type" value="Genomic_DNA"/>
</dbReference>
<proteinExistence type="predicted"/>
<gene>
    <name evidence="2" type="ORF">NMQ00_11220</name>
</gene>
<protein>
    <submittedName>
        <fullName evidence="2">Uncharacterized protein</fullName>
    </submittedName>
</protein>
<keyword evidence="1" id="KW-0812">Transmembrane</keyword>
<accession>A0ABY5FLP8</accession>
<keyword evidence="1" id="KW-0472">Membrane</keyword>
<dbReference type="RefSeq" id="WP_255176752.1">
    <property type="nucleotide sequence ID" value="NZ_CP101462.1"/>
</dbReference>
<reference evidence="2" key="1">
    <citation type="submission" date="2022-07" db="EMBL/GenBank/DDBJ databases">
        <title>Complete genome of CX2.</title>
        <authorList>
            <person name="Cao G."/>
        </authorList>
    </citation>
    <scope>NUCLEOTIDE SEQUENCE</scope>
    <source>
        <strain evidence="2">CX2</strain>
    </source>
</reference>